<accession>A0A7W3PF06</accession>
<dbReference type="Gene3D" id="3.30.450.40">
    <property type="match status" value="1"/>
</dbReference>
<dbReference type="InterPro" id="IPR014757">
    <property type="entry name" value="Tscrpt_reg_IclR_C"/>
</dbReference>
<dbReference type="PANTHER" id="PTHR30136:SF24">
    <property type="entry name" value="HTH-TYPE TRANSCRIPTIONAL REPRESSOR ALLR"/>
    <property type="match status" value="1"/>
</dbReference>
<dbReference type="Proteomes" id="UP000540568">
    <property type="component" value="Unassembled WGS sequence"/>
</dbReference>
<name>A0A7W3PF06_9MICO</name>
<comment type="caution">
    <text evidence="6">The sequence shown here is derived from an EMBL/GenBank/DDBJ whole genome shotgun (WGS) entry which is preliminary data.</text>
</comment>
<organism evidence="6 7">
    <name type="scientific">Promicromonospora sukumoe</name>
    <dbReference type="NCBI Taxonomy" id="88382"/>
    <lineage>
        <taxon>Bacteria</taxon>
        <taxon>Bacillati</taxon>
        <taxon>Actinomycetota</taxon>
        <taxon>Actinomycetes</taxon>
        <taxon>Micrococcales</taxon>
        <taxon>Promicromonosporaceae</taxon>
        <taxon>Promicromonospora</taxon>
    </lineage>
</organism>
<feature type="domain" description="HTH iclR-type" evidence="4">
    <location>
        <begin position="14"/>
        <end position="74"/>
    </location>
</feature>
<keyword evidence="1" id="KW-0805">Transcription regulation</keyword>
<dbReference type="SMART" id="SM00346">
    <property type="entry name" value="HTH_ICLR"/>
    <property type="match status" value="1"/>
</dbReference>
<evidence type="ECO:0000313" key="7">
    <source>
        <dbReference type="Proteomes" id="UP000540568"/>
    </source>
</evidence>
<sequence length="253" mass="27599">MTLDSERERPDDLVQSVARAFRVLEVVTRFPGLPVKAIARRSGLNLSTTYHLVRTLAYEGYVTRLKDGTYDVGEQVSHRFYEQLGSLGRGPNTREVLRHLAQSSGYSAYLGRISAGRVVVVDYAEAPGSPYIEDLERGLDVSAHATALGKALLLGMSRRERHELVVEAGMRKFTPRTAADMSSLDAQLARLRLDGVVEEHGEFRNDIACAAHLVPKRGGGDTAWAVGLSIPGEVVPPHARRELSLVAGDLTGI</sequence>
<dbReference type="Pfam" id="PF09339">
    <property type="entry name" value="HTH_IclR"/>
    <property type="match status" value="1"/>
</dbReference>
<reference evidence="6 7" key="1">
    <citation type="submission" date="2020-07" db="EMBL/GenBank/DDBJ databases">
        <title>Sequencing the genomes of 1000 actinobacteria strains.</title>
        <authorList>
            <person name="Klenk H.-P."/>
        </authorList>
    </citation>
    <scope>NUCLEOTIDE SEQUENCE [LARGE SCALE GENOMIC DNA]</scope>
    <source>
        <strain evidence="6 7">DSM 44121</strain>
    </source>
</reference>
<dbReference type="InterPro" id="IPR036390">
    <property type="entry name" value="WH_DNA-bd_sf"/>
</dbReference>
<proteinExistence type="predicted"/>
<evidence type="ECO:0000313" key="6">
    <source>
        <dbReference type="EMBL" id="MBA8809595.1"/>
    </source>
</evidence>
<dbReference type="SUPFAM" id="SSF46785">
    <property type="entry name" value="Winged helix' DNA-binding domain"/>
    <property type="match status" value="1"/>
</dbReference>
<dbReference type="Pfam" id="PF01614">
    <property type="entry name" value="IclR_C"/>
    <property type="match status" value="1"/>
</dbReference>
<dbReference type="EMBL" id="JACGWV010000002">
    <property type="protein sequence ID" value="MBA8809595.1"/>
    <property type="molecule type" value="Genomic_DNA"/>
</dbReference>
<dbReference type="InterPro" id="IPR050707">
    <property type="entry name" value="HTH_MetabolicPath_Reg"/>
</dbReference>
<protein>
    <submittedName>
        <fullName evidence="6">DNA-binding IclR family transcriptional regulator</fullName>
    </submittedName>
</protein>
<evidence type="ECO:0000259" key="5">
    <source>
        <dbReference type="PROSITE" id="PS51078"/>
    </source>
</evidence>
<dbReference type="AlphaFoldDB" id="A0A7W3PF06"/>
<dbReference type="GO" id="GO:0003677">
    <property type="term" value="F:DNA binding"/>
    <property type="evidence" value="ECO:0007669"/>
    <property type="project" value="UniProtKB-KW"/>
</dbReference>
<dbReference type="PANTHER" id="PTHR30136">
    <property type="entry name" value="HELIX-TURN-HELIX TRANSCRIPTIONAL REGULATOR, ICLR FAMILY"/>
    <property type="match status" value="1"/>
</dbReference>
<dbReference type="InterPro" id="IPR029016">
    <property type="entry name" value="GAF-like_dom_sf"/>
</dbReference>
<dbReference type="GO" id="GO:0045892">
    <property type="term" value="P:negative regulation of DNA-templated transcription"/>
    <property type="evidence" value="ECO:0007669"/>
    <property type="project" value="TreeGrafter"/>
</dbReference>
<evidence type="ECO:0000259" key="4">
    <source>
        <dbReference type="PROSITE" id="PS51077"/>
    </source>
</evidence>
<keyword evidence="2 6" id="KW-0238">DNA-binding</keyword>
<dbReference type="GO" id="GO:0003700">
    <property type="term" value="F:DNA-binding transcription factor activity"/>
    <property type="evidence" value="ECO:0007669"/>
    <property type="project" value="TreeGrafter"/>
</dbReference>
<dbReference type="Gene3D" id="1.10.10.10">
    <property type="entry name" value="Winged helix-like DNA-binding domain superfamily/Winged helix DNA-binding domain"/>
    <property type="match status" value="1"/>
</dbReference>
<evidence type="ECO:0000256" key="2">
    <source>
        <dbReference type="ARBA" id="ARBA00023125"/>
    </source>
</evidence>
<dbReference type="InterPro" id="IPR036388">
    <property type="entry name" value="WH-like_DNA-bd_sf"/>
</dbReference>
<dbReference type="RefSeq" id="WP_182618860.1">
    <property type="nucleotide sequence ID" value="NZ_BAAATF010000008.1"/>
</dbReference>
<keyword evidence="3" id="KW-0804">Transcription</keyword>
<evidence type="ECO:0000256" key="3">
    <source>
        <dbReference type="ARBA" id="ARBA00023163"/>
    </source>
</evidence>
<dbReference type="PROSITE" id="PS51077">
    <property type="entry name" value="HTH_ICLR"/>
    <property type="match status" value="1"/>
</dbReference>
<dbReference type="InterPro" id="IPR005471">
    <property type="entry name" value="Tscrpt_reg_IclR_N"/>
</dbReference>
<dbReference type="PROSITE" id="PS51078">
    <property type="entry name" value="ICLR_ED"/>
    <property type="match status" value="1"/>
</dbReference>
<gene>
    <name evidence="6" type="ORF">FHX71_003571</name>
</gene>
<evidence type="ECO:0000256" key="1">
    <source>
        <dbReference type="ARBA" id="ARBA00023015"/>
    </source>
</evidence>
<dbReference type="SUPFAM" id="SSF55781">
    <property type="entry name" value="GAF domain-like"/>
    <property type="match status" value="1"/>
</dbReference>
<feature type="domain" description="IclR-ED" evidence="5">
    <location>
        <begin position="68"/>
        <end position="253"/>
    </location>
</feature>
<keyword evidence="7" id="KW-1185">Reference proteome</keyword>